<evidence type="ECO:0000313" key="3">
    <source>
        <dbReference type="Proteomes" id="UP000324222"/>
    </source>
</evidence>
<organism evidence="2 3">
    <name type="scientific">Portunus trituberculatus</name>
    <name type="common">Swimming crab</name>
    <name type="synonym">Neptunus trituberculatus</name>
    <dbReference type="NCBI Taxonomy" id="210409"/>
    <lineage>
        <taxon>Eukaryota</taxon>
        <taxon>Metazoa</taxon>
        <taxon>Ecdysozoa</taxon>
        <taxon>Arthropoda</taxon>
        <taxon>Crustacea</taxon>
        <taxon>Multicrustacea</taxon>
        <taxon>Malacostraca</taxon>
        <taxon>Eumalacostraca</taxon>
        <taxon>Eucarida</taxon>
        <taxon>Decapoda</taxon>
        <taxon>Pleocyemata</taxon>
        <taxon>Brachyura</taxon>
        <taxon>Eubrachyura</taxon>
        <taxon>Portunoidea</taxon>
        <taxon>Portunidae</taxon>
        <taxon>Portuninae</taxon>
        <taxon>Portunus</taxon>
    </lineage>
</organism>
<name>A0A5B7H6K9_PORTR</name>
<feature type="compositionally biased region" description="Basic and acidic residues" evidence="1">
    <location>
        <begin position="9"/>
        <end position="36"/>
    </location>
</feature>
<feature type="region of interest" description="Disordered" evidence="1">
    <location>
        <begin position="95"/>
        <end position="144"/>
    </location>
</feature>
<dbReference type="EMBL" id="VSRR010022498">
    <property type="protein sequence ID" value="MPC64728.1"/>
    <property type="molecule type" value="Genomic_DNA"/>
</dbReference>
<proteinExistence type="predicted"/>
<accession>A0A5B7H6K9</accession>
<sequence>MAHKSATPEAERRGDGDLCHAGNREGVRDGKGRVEGGEMGYGVTSSTFNNLCVDTSAASTVRKARSGAATKEIMYSQSRQDSFNEVLCSQLPQYIYRPTHPPPSTRDDSIQGPQLAPIRRTPLGLSGEIHPPVLNTTGEGHSSH</sequence>
<comment type="caution">
    <text evidence="2">The sequence shown here is derived from an EMBL/GenBank/DDBJ whole genome shotgun (WGS) entry which is preliminary data.</text>
</comment>
<evidence type="ECO:0000256" key="1">
    <source>
        <dbReference type="SAM" id="MobiDB-lite"/>
    </source>
</evidence>
<keyword evidence="3" id="KW-1185">Reference proteome</keyword>
<feature type="region of interest" description="Disordered" evidence="1">
    <location>
        <begin position="1"/>
        <end position="38"/>
    </location>
</feature>
<dbReference type="Proteomes" id="UP000324222">
    <property type="component" value="Unassembled WGS sequence"/>
</dbReference>
<dbReference type="AlphaFoldDB" id="A0A5B7H6K9"/>
<reference evidence="2 3" key="1">
    <citation type="submission" date="2019-05" db="EMBL/GenBank/DDBJ databases">
        <title>Another draft genome of Portunus trituberculatus and its Hox gene families provides insights of decapod evolution.</title>
        <authorList>
            <person name="Jeong J.-H."/>
            <person name="Song I."/>
            <person name="Kim S."/>
            <person name="Choi T."/>
            <person name="Kim D."/>
            <person name="Ryu S."/>
            <person name="Kim W."/>
        </authorList>
    </citation>
    <scope>NUCLEOTIDE SEQUENCE [LARGE SCALE GENOMIC DNA]</scope>
    <source>
        <tissue evidence="2">Muscle</tissue>
    </source>
</reference>
<evidence type="ECO:0000313" key="2">
    <source>
        <dbReference type="EMBL" id="MPC64728.1"/>
    </source>
</evidence>
<gene>
    <name evidence="2" type="ORF">E2C01_058848</name>
</gene>
<protein>
    <submittedName>
        <fullName evidence="2">Uncharacterized protein</fullName>
    </submittedName>
</protein>
<feature type="compositionally biased region" description="Polar residues" evidence="1">
    <location>
        <begin position="134"/>
        <end position="144"/>
    </location>
</feature>